<proteinExistence type="predicted"/>
<dbReference type="Gene3D" id="2.40.128.130">
    <property type="entry name" value="Autotransporter beta-domain"/>
    <property type="match status" value="1"/>
</dbReference>
<reference evidence="2 3" key="1">
    <citation type="journal article" date="2020" name="Insects">
        <title>Bacteria Belonging to Pseudomonas typographi sp. nov. from the Bark Beetle Ips typographus Have Genomic Potential to Aid in the Host Ecology.</title>
        <authorList>
            <person name="Peral-Aranega E."/>
            <person name="Saati-Santamaria Z."/>
            <person name="Kolarik M."/>
            <person name="Rivas R."/>
            <person name="Garcia-Fraile P."/>
        </authorList>
    </citation>
    <scope>NUCLEOTIDE SEQUENCE [LARGE SCALE GENOMIC DNA]</scope>
    <source>
        <strain evidence="2 3">CA3A</strain>
    </source>
</reference>
<dbReference type="Proteomes" id="UP000805841">
    <property type="component" value="Unassembled WGS sequence"/>
</dbReference>
<dbReference type="InterPro" id="IPR005546">
    <property type="entry name" value="Autotransporte_beta"/>
</dbReference>
<evidence type="ECO:0000259" key="1">
    <source>
        <dbReference type="PROSITE" id="PS51208"/>
    </source>
</evidence>
<dbReference type="SMART" id="SM00869">
    <property type="entry name" value="Autotransporter"/>
    <property type="match status" value="1"/>
</dbReference>
<sequence length="1528" mass="153838">MDTSNPGQSMPSAAFPRVTPFAPHRLALAVMLAAGLLSAEGSRAATCASGTSTCNLGAGASVNIPASTQITVIDGPVLSIDGVLARRIVNSGQLTGSTAGIVISGGGLTGRLYNGAEGRIEGSGAAIAVSNATLAAGLANAGTLTGNSLIAIDHSTVQGDLANSANLSGFSDFGIGLVGSTLIGDLLNSGNLDGGGASLLLDSTRVQGSLRNSGVLSGGDTPLLLTNGTVVTGDVVNTGTVNGNSFFENATIEGRFINGNAGVLFAGLTALRLRNTVIAGGLVNNGLINSGEGVWIEGGQLGGLTNTGTIYLSSGQLSVEGTRIDGDIRNSGSILSSGSGAGGLGLYAGRVTGDVVNSGTLYGGNFGSALLVSNGERIDGDIDNSGQITGAIGIEFNGGVLQGSLINTGTVDGEDVQFNNNGIGVQVVDSRLGSSLDNRGSISGLTAGVRLQGSTLHGALLNSGDITSPGQALEITGSTLDARLQNDGYIGIGAAPDDPGLLDPASAVGIYDSSLRGLSNNGQVEGSAYGIDIQNSHLSGRLANSAGASVSGSVAAIRISASQVDGGVANAGTLAASGAESTGLLIEDSEVGSLRNSGRIEGADYGIAVHGSTVLGDVINSGELVGGVSPIWLDNSRIEGDVRNSADLTGESPLALTNGTVVTGDVVNTGTLSGNTFFENATIEGRFINSSTGVLFEGLTALRLRDSVIAGGLINNGLINSGEGVWIEGGSLGGLTNTGTIYVSSGQLSVEGTRIDGDIRNSGSILNSGSGAGGLGLYAGRVTGDVVNSGTLYGGNFGSALLVSNGERIDGDIDNSGQITGAVGIEFDNGVLQGSLVNTGTVRGEDIQFNNDGSGVRVNASEIDQGVDNRGLISGLIYGALFTGSTVGGSFDNRGQIVSAQQALALDSTTVAGDLRNSGYIGTDTGADPDTVDPNSSAIRLAGSTVDGQIVNSGTVSGQRVGLEIDNSTISGGLVNSGTLSGSEYSLFVDDDSALEALYIAGDNARFTGDVYAPNTTAYVYSNAHFTLADATTWQVEGLVNRGTLRLQAPLQAGGDAATLVGDYTQKTGAVLQVAVSDSERYGRLQVTGTASLPSDASIDVDVAQATQPFTADRLEYVLSAGTLVSDGTFAVTTNSALFDFNAQKVDNHVDLTLSAKTSTSASATVASIGLEQAAGVARVLDAQFAQGSSSALAPYFVAATSSAEVAHDLAQTLPSGNANLRASQAALGAISDALQARLVPASDPGIGLRQSLAPSYWSQPFNTLGSSKGSASGSSGQVMGFDTRISPSQRIGMAFAYARGDTAGDSVNPAQNSRLDLWQFTGYSAYTLAPDTELLVYAGAGHNRVDAQRDLALSGASGAAKAQYDSLFATFGASAGHAYALSPATRLTPSLRLDYSHIRDDGYKEDGGSDIAPLLLTVQARQTDQLIAGLDGRLEHTFSPGGAALRLNLGVGYDVINQDPALSASFAGAPGQRFSTRGSDPSPWLVRGGVGLVAPLSGDAQLTVNYSVQQRSDYTDQGASVAVNWAF</sequence>
<gene>
    <name evidence="2" type="ORF">HAQ05_11510</name>
</gene>
<organism evidence="2 3">
    <name type="scientific">Pseudomonas typographi</name>
    <dbReference type="NCBI Taxonomy" id="2715964"/>
    <lineage>
        <taxon>Bacteria</taxon>
        <taxon>Pseudomonadati</taxon>
        <taxon>Pseudomonadota</taxon>
        <taxon>Gammaproteobacteria</taxon>
        <taxon>Pseudomonadales</taxon>
        <taxon>Pseudomonadaceae</taxon>
        <taxon>Pseudomonas</taxon>
    </lineage>
</organism>
<accession>A0ABR7Z1Q3</accession>
<comment type="caution">
    <text evidence="2">The sequence shown here is derived from an EMBL/GenBank/DDBJ whole genome shotgun (WGS) entry which is preliminary data.</text>
</comment>
<dbReference type="InterPro" id="IPR036709">
    <property type="entry name" value="Autotransporte_beta_dom_sf"/>
</dbReference>
<evidence type="ECO:0000313" key="3">
    <source>
        <dbReference type="Proteomes" id="UP000805841"/>
    </source>
</evidence>
<dbReference type="SUPFAM" id="SSF103515">
    <property type="entry name" value="Autotransporter"/>
    <property type="match status" value="1"/>
</dbReference>
<name>A0ABR7Z1Q3_9PSED</name>
<evidence type="ECO:0000313" key="2">
    <source>
        <dbReference type="EMBL" id="MBD1599327.1"/>
    </source>
</evidence>
<dbReference type="PROSITE" id="PS51208">
    <property type="entry name" value="AUTOTRANSPORTER"/>
    <property type="match status" value="1"/>
</dbReference>
<protein>
    <submittedName>
        <fullName evidence="2">Autotransporter domain-containing protein</fullName>
    </submittedName>
</protein>
<dbReference type="RefSeq" id="WP_190420542.1">
    <property type="nucleotide sequence ID" value="NZ_JAAOCA010000012.1"/>
</dbReference>
<dbReference type="EMBL" id="JAAOCA010000012">
    <property type="protein sequence ID" value="MBD1599327.1"/>
    <property type="molecule type" value="Genomic_DNA"/>
</dbReference>
<dbReference type="Pfam" id="PF03797">
    <property type="entry name" value="Autotransporter"/>
    <property type="match status" value="1"/>
</dbReference>
<feature type="domain" description="Autotransporter" evidence="1">
    <location>
        <begin position="1250"/>
        <end position="1528"/>
    </location>
</feature>
<keyword evidence="3" id="KW-1185">Reference proteome</keyword>